<gene>
    <name evidence="2" type="ORF">GY22_16820</name>
</gene>
<comment type="caution">
    <text evidence="2">The sequence shown here is derived from an EMBL/GenBank/DDBJ whole genome shotgun (WGS) entry which is preliminary data.</text>
</comment>
<keyword evidence="1" id="KW-1133">Transmembrane helix</keyword>
<keyword evidence="3" id="KW-1185">Reference proteome</keyword>
<feature type="transmembrane region" description="Helical" evidence="1">
    <location>
        <begin position="40"/>
        <end position="58"/>
    </location>
</feature>
<proteinExistence type="predicted"/>
<organism evidence="2 3">
    <name type="scientific">Kocuria rosea subsp. polaris</name>
    <dbReference type="NCBI Taxonomy" id="136273"/>
    <lineage>
        <taxon>Bacteria</taxon>
        <taxon>Bacillati</taxon>
        <taxon>Actinomycetota</taxon>
        <taxon>Actinomycetes</taxon>
        <taxon>Micrococcales</taxon>
        <taxon>Micrococcaceae</taxon>
        <taxon>Kocuria</taxon>
    </lineage>
</organism>
<evidence type="ECO:0000313" key="3">
    <source>
        <dbReference type="Proteomes" id="UP000030466"/>
    </source>
</evidence>
<dbReference type="AlphaFoldDB" id="A0A0A6Y9Y8"/>
<dbReference type="RefSeq" id="WP_035930536.1">
    <property type="nucleotide sequence ID" value="NZ_JSUH01000028.1"/>
</dbReference>
<reference evidence="2 3" key="1">
    <citation type="journal article" date="2003" name="Int. J. Syst. Evol. Microbiol.">
        <title>Kocuria polaris sp. nov., an orange-pigmented psychrophilic bacterium isolated from an Antarctic cyanobacterial mat sample.</title>
        <authorList>
            <person name="Reddy G.S."/>
            <person name="Prakash J.S."/>
            <person name="Prabahar V."/>
            <person name="Matsumoto G.I."/>
            <person name="Stackebrandt E."/>
            <person name="Shivaji S."/>
        </authorList>
    </citation>
    <scope>NUCLEOTIDE SEQUENCE [LARGE SCALE GENOMIC DNA]</scope>
    <source>
        <strain evidence="2 3">CMS 76or</strain>
    </source>
</reference>
<feature type="transmembrane region" description="Helical" evidence="1">
    <location>
        <begin position="6"/>
        <end position="28"/>
    </location>
</feature>
<sequence>MPRLVIPYLLWWVRLFYRIGHAIAHWVLRIIPMPSALRHRVAGAVAITPYLFWVWTVVGINDNTWPAIAVGAVITGLLLLLVHRAEARRAVRGR</sequence>
<protein>
    <submittedName>
        <fullName evidence="2">Uncharacterized protein</fullName>
    </submittedName>
</protein>
<name>A0A0A6Y9Y8_KOCRO</name>
<dbReference type="Proteomes" id="UP000030466">
    <property type="component" value="Unassembled WGS sequence"/>
</dbReference>
<dbReference type="EMBL" id="JSUH01000028">
    <property type="protein sequence ID" value="KHD96217.1"/>
    <property type="molecule type" value="Genomic_DNA"/>
</dbReference>
<dbReference type="OrthoDB" id="9886759at2"/>
<accession>A0A0A6Y9Y8</accession>
<keyword evidence="1" id="KW-0812">Transmembrane</keyword>
<evidence type="ECO:0000313" key="2">
    <source>
        <dbReference type="EMBL" id="KHD96217.1"/>
    </source>
</evidence>
<keyword evidence="1" id="KW-0472">Membrane</keyword>
<evidence type="ECO:0000256" key="1">
    <source>
        <dbReference type="SAM" id="Phobius"/>
    </source>
</evidence>
<feature type="transmembrane region" description="Helical" evidence="1">
    <location>
        <begin position="64"/>
        <end position="82"/>
    </location>
</feature>